<dbReference type="RefSeq" id="WP_170177700.1">
    <property type="nucleotide sequence ID" value="NZ_QTTT01000001.1"/>
</dbReference>
<feature type="transmembrane region" description="Helical" evidence="2">
    <location>
        <begin position="37"/>
        <end position="57"/>
    </location>
</feature>
<keyword evidence="4" id="KW-1185">Reference proteome</keyword>
<evidence type="ECO:0000313" key="3">
    <source>
        <dbReference type="EMBL" id="REE98062.1"/>
    </source>
</evidence>
<gene>
    <name evidence="3" type="ORF">DFJ69_3542</name>
</gene>
<protein>
    <submittedName>
        <fullName evidence="3">Uncharacterized protein</fullName>
    </submittedName>
</protein>
<evidence type="ECO:0000256" key="2">
    <source>
        <dbReference type="SAM" id="Phobius"/>
    </source>
</evidence>
<proteinExistence type="predicted"/>
<keyword evidence="2" id="KW-0472">Membrane</keyword>
<evidence type="ECO:0000313" key="4">
    <source>
        <dbReference type="Proteomes" id="UP000256661"/>
    </source>
</evidence>
<accession>A0A3D9SQ33</accession>
<organism evidence="3 4">
    <name type="scientific">Thermomonospora umbrina</name>
    <dbReference type="NCBI Taxonomy" id="111806"/>
    <lineage>
        <taxon>Bacteria</taxon>
        <taxon>Bacillati</taxon>
        <taxon>Actinomycetota</taxon>
        <taxon>Actinomycetes</taxon>
        <taxon>Streptosporangiales</taxon>
        <taxon>Thermomonosporaceae</taxon>
        <taxon>Thermomonospora</taxon>
    </lineage>
</organism>
<feature type="compositionally biased region" description="Pro residues" evidence="1">
    <location>
        <begin position="1"/>
        <end position="20"/>
    </location>
</feature>
<reference evidence="3 4" key="1">
    <citation type="submission" date="2018-08" db="EMBL/GenBank/DDBJ databases">
        <title>Sequencing the genomes of 1000 actinobacteria strains.</title>
        <authorList>
            <person name="Klenk H.-P."/>
        </authorList>
    </citation>
    <scope>NUCLEOTIDE SEQUENCE [LARGE SCALE GENOMIC DNA]</scope>
    <source>
        <strain evidence="3 4">DSM 43927</strain>
    </source>
</reference>
<dbReference type="Gene3D" id="2.50.20.20">
    <property type="match status" value="1"/>
</dbReference>
<sequence length="401" mass="42084">MSFPQPWSPGQPEPEPPAPSPSEDGARLRGPRVPKPAKAGIAVVTLVAAIITLGAFWGNGWDDGRPAASDTGSRPAVPLWTAKAAERLGGLSALRYTGTFTSSGQNVQVALSVTRAGSAVGTLTKGGVRAELVSVGGATYVKGGPTFWASASGPTARPEDFAWRWSKAPVTVLGFDVHAFLSPASIASLVKQAPSGETAGTLRGRPAHRVETSLGVYWLSTTAPYELLRVEGVSDTRFDVTAVPNAAPVLSELRRRAAALGGARDPGIRFEHGELQFVNCNENIRGCTVRLPVSTQTPMIAESGGTARARTAPLRARLTATITADGRALGTCTVTRSLGVARSGTLSCTVTSDGWRTWMRRARDVPGRHEYAAQARVVAEAVHPDQVAGLLAAVDRERLGR</sequence>
<dbReference type="Proteomes" id="UP000256661">
    <property type="component" value="Unassembled WGS sequence"/>
</dbReference>
<comment type="caution">
    <text evidence="3">The sequence shown here is derived from an EMBL/GenBank/DDBJ whole genome shotgun (WGS) entry which is preliminary data.</text>
</comment>
<keyword evidence="2" id="KW-0812">Transmembrane</keyword>
<dbReference type="EMBL" id="QTTT01000001">
    <property type="protein sequence ID" value="REE98062.1"/>
    <property type="molecule type" value="Genomic_DNA"/>
</dbReference>
<keyword evidence="2" id="KW-1133">Transmembrane helix</keyword>
<name>A0A3D9SQ33_9ACTN</name>
<feature type="region of interest" description="Disordered" evidence="1">
    <location>
        <begin position="1"/>
        <end position="33"/>
    </location>
</feature>
<evidence type="ECO:0000256" key="1">
    <source>
        <dbReference type="SAM" id="MobiDB-lite"/>
    </source>
</evidence>
<dbReference type="AlphaFoldDB" id="A0A3D9SQ33"/>